<dbReference type="PROSITE" id="PS00615">
    <property type="entry name" value="C_TYPE_LECTIN_1"/>
    <property type="match status" value="1"/>
</dbReference>
<sequence>MKLNLFILCLTGIVPITLSTVPHAYHLIQTPMTYSGAQNYCRTTYNDLAAIESVNDWLRIAAEALRNFMIFPAWIGLYNNVDNWLWSYTDLPLKNTTLINWHSEPASGIAKCAAIEWTGYWVDLPCTDLKSFICYDSRISGSGRFISYPLPILNWFGAQAFCRTFHTDLASATNSMDNNALKNQVIMFTSFWFGLYRGTWTWIDGTIASNIPWVPFQPDNLLGTQNCGVFALGMISDETCTSQYAFYCHSTPPVKHQQIVRLQVKTDGSVLDPAMQSSILEKVKQTMKENGMTMENITVNWRVQSDGNLFNKENKDGL</sequence>
<feature type="domain" description="C-type lectin" evidence="3">
    <location>
        <begin position="23"/>
        <end position="135"/>
    </location>
</feature>
<organism evidence="4 5">
    <name type="scientific">Tachysurus vachellii</name>
    <name type="common">Darkbarbel catfish</name>
    <name type="synonym">Pelteobagrus vachellii</name>
    <dbReference type="NCBI Taxonomy" id="175792"/>
    <lineage>
        <taxon>Eukaryota</taxon>
        <taxon>Metazoa</taxon>
        <taxon>Chordata</taxon>
        <taxon>Craniata</taxon>
        <taxon>Vertebrata</taxon>
        <taxon>Euteleostomi</taxon>
        <taxon>Actinopterygii</taxon>
        <taxon>Neopterygii</taxon>
        <taxon>Teleostei</taxon>
        <taxon>Ostariophysi</taxon>
        <taxon>Siluriformes</taxon>
        <taxon>Bagridae</taxon>
        <taxon>Tachysurus</taxon>
    </lineage>
</organism>
<dbReference type="Proteomes" id="UP001187315">
    <property type="component" value="Unassembled WGS sequence"/>
</dbReference>
<comment type="caution">
    <text evidence="4">The sequence shown here is derived from an EMBL/GenBank/DDBJ whole genome shotgun (WGS) entry which is preliminary data.</text>
</comment>
<dbReference type="InterPro" id="IPR016186">
    <property type="entry name" value="C-type_lectin-like/link_sf"/>
</dbReference>
<evidence type="ECO:0000256" key="1">
    <source>
        <dbReference type="ARBA" id="ARBA00023157"/>
    </source>
</evidence>
<evidence type="ECO:0000313" key="4">
    <source>
        <dbReference type="EMBL" id="KAK2865882.1"/>
    </source>
</evidence>
<name>A0AA88NRY4_TACVA</name>
<dbReference type="PANTHER" id="PTHR45784:SF3">
    <property type="entry name" value="C-TYPE LECTIN DOMAIN FAMILY 4 MEMBER K-LIKE-RELATED"/>
    <property type="match status" value="1"/>
</dbReference>
<dbReference type="AlphaFoldDB" id="A0AA88NRY4"/>
<dbReference type="Gene3D" id="3.10.100.10">
    <property type="entry name" value="Mannose-Binding Protein A, subunit A"/>
    <property type="match status" value="2"/>
</dbReference>
<dbReference type="InterPro" id="IPR018378">
    <property type="entry name" value="C-type_lectin_CS"/>
</dbReference>
<evidence type="ECO:0000256" key="2">
    <source>
        <dbReference type="SAM" id="SignalP"/>
    </source>
</evidence>
<dbReference type="Pfam" id="PF00059">
    <property type="entry name" value="Lectin_C"/>
    <property type="match status" value="2"/>
</dbReference>
<keyword evidence="5" id="KW-1185">Reference proteome</keyword>
<dbReference type="SUPFAM" id="SSF56436">
    <property type="entry name" value="C-type lectin-like"/>
    <property type="match status" value="2"/>
</dbReference>
<evidence type="ECO:0000259" key="3">
    <source>
        <dbReference type="PROSITE" id="PS50041"/>
    </source>
</evidence>
<accession>A0AA88NRY4</accession>
<dbReference type="InterPro" id="IPR001304">
    <property type="entry name" value="C-type_lectin-like"/>
</dbReference>
<dbReference type="PANTHER" id="PTHR45784">
    <property type="entry name" value="C-TYPE LECTIN DOMAIN FAMILY 20 MEMBER A-RELATED"/>
    <property type="match status" value="1"/>
</dbReference>
<feature type="signal peptide" evidence="2">
    <location>
        <begin position="1"/>
        <end position="19"/>
    </location>
</feature>
<proteinExistence type="predicted"/>
<reference evidence="4" key="1">
    <citation type="submission" date="2023-08" db="EMBL/GenBank/DDBJ databases">
        <title>Pelteobagrus vachellii genome.</title>
        <authorList>
            <person name="Liu H."/>
        </authorList>
    </citation>
    <scope>NUCLEOTIDE SEQUENCE</scope>
    <source>
        <strain evidence="4">PRFRI_2022a</strain>
        <tissue evidence="4">Muscle</tissue>
    </source>
</reference>
<feature type="chain" id="PRO_5041663731" description="C-type lectin domain-containing protein" evidence="2">
    <location>
        <begin position="20"/>
        <end position="318"/>
    </location>
</feature>
<dbReference type="EMBL" id="JAVHJS010000002">
    <property type="protein sequence ID" value="KAK2865882.1"/>
    <property type="molecule type" value="Genomic_DNA"/>
</dbReference>
<keyword evidence="2" id="KW-0732">Signal</keyword>
<feature type="domain" description="C-type lectin" evidence="3">
    <location>
        <begin position="154"/>
        <end position="249"/>
    </location>
</feature>
<dbReference type="PROSITE" id="PS50041">
    <property type="entry name" value="C_TYPE_LECTIN_2"/>
    <property type="match status" value="2"/>
</dbReference>
<gene>
    <name evidence="4" type="ORF">Q7C36_001938</name>
</gene>
<keyword evidence="1" id="KW-1015">Disulfide bond</keyword>
<dbReference type="InterPro" id="IPR016187">
    <property type="entry name" value="CTDL_fold"/>
</dbReference>
<dbReference type="SMART" id="SM00034">
    <property type="entry name" value="CLECT"/>
    <property type="match status" value="2"/>
</dbReference>
<protein>
    <recommendedName>
        <fullName evidence="3">C-type lectin domain-containing protein</fullName>
    </recommendedName>
</protein>
<evidence type="ECO:0000313" key="5">
    <source>
        <dbReference type="Proteomes" id="UP001187315"/>
    </source>
</evidence>